<sequence length="16" mass="1344">TAVAGARAAAAGDGEG</sequence>
<dbReference type="Proteomes" id="UP000265520">
    <property type="component" value="Unassembled WGS sequence"/>
</dbReference>
<comment type="caution">
    <text evidence="1">The sequence shown here is derived from an EMBL/GenBank/DDBJ whole genome shotgun (WGS) entry which is preliminary data.</text>
</comment>
<protein>
    <submittedName>
        <fullName evidence="1">Uncharacterized protein</fullName>
    </submittedName>
</protein>
<reference evidence="1 2" key="1">
    <citation type="journal article" date="2018" name="Front. Plant Sci.">
        <title>Red Clover (Trifolium pratense) and Zigzag Clover (T. medium) - A Picture of Genomic Similarities and Differences.</title>
        <authorList>
            <person name="Dluhosova J."/>
            <person name="Istvanek J."/>
            <person name="Nedelnik J."/>
            <person name="Repkova J."/>
        </authorList>
    </citation>
    <scope>NUCLEOTIDE SEQUENCE [LARGE SCALE GENOMIC DNA]</scope>
    <source>
        <strain evidence="2">cv. 10/8</strain>
        <tissue evidence="1">Leaf</tissue>
    </source>
</reference>
<evidence type="ECO:0000313" key="1">
    <source>
        <dbReference type="EMBL" id="MCI57782.1"/>
    </source>
</evidence>
<name>A0A392TA80_9FABA</name>
<accession>A0A392TA80</accession>
<dbReference type="AlphaFoldDB" id="A0A392TA80"/>
<feature type="non-terminal residue" evidence="1">
    <location>
        <position position="1"/>
    </location>
</feature>
<organism evidence="1 2">
    <name type="scientific">Trifolium medium</name>
    <dbReference type="NCBI Taxonomy" id="97028"/>
    <lineage>
        <taxon>Eukaryota</taxon>
        <taxon>Viridiplantae</taxon>
        <taxon>Streptophyta</taxon>
        <taxon>Embryophyta</taxon>
        <taxon>Tracheophyta</taxon>
        <taxon>Spermatophyta</taxon>
        <taxon>Magnoliopsida</taxon>
        <taxon>eudicotyledons</taxon>
        <taxon>Gunneridae</taxon>
        <taxon>Pentapetalae</taxon>
        <taxon>rosids</taxon>
        <taxon>fabids</taxon>
        <taxon>Fabales</taxon>
        <taxon>Fabaceae</taxon>
        <taxon>Papilionoideae</taxon>
        <taxon>50 kb inversion clade</taxon>
        <taxon>NPAAA clade</taxon>
        <taxon>Hologalegina</taxon>
        <taxon>IRL clade</taxon>
        <taxon>Trifolieae</taxon>
        <taxon>Trifolium</taxon>
    </lineage>
</organism>
<dbReference type="EMBL" id="LXQA010535002">
    <property type="protein sequence ID" value="MCI57782.1"/>
    <property type="molecule type" value="Genomic_DNA"/>
</dbReference>
<keyword evidence="2" id="KW-1185">Reference proteome</keyword>
<proteinExistence type="predicted"/>
<evidence type="ECO:0000313" key="2">
    <source>
        <dbReference type="Proteomes" id="UP000265520"/>
    </source>
</evidence>